<organism evidence="1 2">
    <name type="scientific">Spirosoma liriopis</name>
    <dbReference type="NCBI Taxonomy" id="2937440"/>
    <lineage>
        <taxon>Bacteria</taxon>
        <taxon>Pseudomonadati</taxon>
        <taxon>Bacteroidota</taxon>
        <taxon>Cytophagia</taxon>
        <taxon>Cytophagales</taxon>
        <taxon>Cytophagaceae</taxon>
        <taxon>Spirosoma</taxon>
    </lineage>
</organism>
<dbReference type="Proteomes" id="UP001202180">
    <property type="component" value="Unassembled WGS sequence"/>
</dbReference>
<evidence type="ECO:0000313" key="1">
    <source>
        <dbReference type="EMBL" id="MCK8493528.1"/>
    </source>
</evidence>
<keyword evidence="2" id="KW-1185">Reference proteome</keyword>
<dbReference type="EMBL" id="JALPRF010000003">
    <property type="protein sequence ID" value="MCK8493528.1"/>
    <property type="molecule type" value="Genomic_DNA"/>
</dbReference>
<reference evidence="1 2" key="1">
    <citation type="submission" date="2022-04" db="EMBL/GenBank/DDBJ databases">
        <title>Spirosoma sp. strain RP8 genome sequencing and assembly.</title>
        <authorList>
            <person name="Jung Y."/>
        </authorList>
    </citation>
    <scope>NUCLEOTIDE SEQUENCE [LARGE SCALE GENOMIC DNA]</scope>
    <source>
        <strain evidence="1 2">RP8</strain>
    </source>
</reference>
<name>A0ABT0HMY9_9BACT</name>
<comment type="caution">
    <text evidence="1">The sequence shown here is derived from an EMBL/GenBank/DDBJ whole genome shotgun (WGS) entry which is preliminary data.</text>
</comment>
<accession>A0ABT0HMY9</accession>
<sequence length="122" mass="14015">MKKSLFASISIQFVNKAVQDAIRRCERIVVVGSSDEYQTIYFFTGQKSYFRYYTIDLNAIDPIVPKRFQQAKRNFYDEVLRREPLAQAVSRVEASQLLNSYCNAPAVSNAPLVQWVKGLLVN</sequence>
<gene>
    <name evidence="1" type="ORF">M0L20_16800</name>
</gene>
<evidence type="ECO:0000313" key="2">
    <source>
        <dbReference type="Proteomes" id="UP001202180"/>
    </source>
</evidence>
<protein>
    <submittedName>
        <fullName evidence="1">Uncharacterized protein</fullName>
    </submittedName>
</protein>
<dbReference type="RefSeq" id="WP_232562129.1">
    <property type="nucleotide sequence ID" value="NZ_JALPRF010000003.1"/>
</dbReference>
<proteinExistence type="predicted"/>